<organism evidence="2 3">
    <name type="scientific">Variovorax boronicumulans</name>
    <dbReference type="NCBI Taxonomy" id="436515"/>
    <lineage>
        <taxon>Bacteria</taxon>
        <taxon>Pseudomonadati</taxon>
        <taxon>Pseudomonadota</taxon>
        <taxon>Betaproteobacteria</taxon>
        <taxon>Burkholderiales</taxon>
        <taxon>Comamonadaceae</taxon>
        <taxon>Variovorax</taxon>
    </lineage>
</organism>
<sequence>MVNFKSLGLSEAELSKFEKLGIPYKKSLKKELLAASKIGPASEAEINELEADFGRLPEDYREFLSTINGGVPDRNGFVLNGKKISLSEFFAVDGPKNISQTIRSKLVGYENRIPSNSIPIGGTVGGDLILMFVGGHGGFSGIYLWRHEIEAENAGNEFYGNVEKLTEDFSSLLASLV</sequence>
<dbReference type="RefSeq" id="WP_307585209.1">
    <property type="nucleotide sequence ID" value="NZ_JAUSRQ010000008.1"/>
</dbReference>
<dbReference type="Gene3D" id="3.40.1580.10">
    <property type="entry name" value="SMI1/KNR4-like"/>
    <property type="match status" value="1"/>
</dbReference>
<dbReference type="AlphaFoldDB" id="A0AAW8DPI5"/>
<gene>
    <name evidence="2" type="ORF">J2W25_000217</name>
</gene>
<evidence type="ECO:0000313" key="3">
    <source>
        <dbReference type="Proteomes" id="UP001244295"/>
    </source>
</evidence>
<evidence type="ECO:0000259" key="1">
    <source>
        <dbReference type="SMART" id="SM00860"/>
    </source>
</evidence>
<dbReference type="SUPFAM" id="SSF160631">
    <property type="entry name" value="SMI1/KNR4-like"/>
    <property type="match status" value="1"/>
</dbReference>
<feature type="domain" description="Knr4/Smi1-like" evidence="1">
    <location>
        <begin position="40"/>
        <end position="175"/>
    </location>
</feature>
<dbReference type="Pfam" id="PF09346">
    <property type="entry name" value="SMI1_KNR4"/>
    <property type="match status" value="1"/>
</dbReference>
<comment type="caution">
    <text evidence="2">The sequence shown here is derived from an EMBL/GenBank/DDBJ whole genome shotgun (WGS) entry which is preliminary data.</text>
</comment>
<reference evidence="2" key="1">
    <citation type="submission" date="2023-07" db="EMBL/GenBank/DDBJ databases">
        <title>Sorghum-associated microbial communities from plants grown in Nebraska, USA.</title>
        <authorList>
            <person name="Schachtman D."/>
        </authorList>
    </citation>
    <scope>NUCLEOTIDE SEQUENCE</scope>
    <source>
        <strain evidence="2">DS2795</strain>
    </source>
</reference>
<dbReference type="SMART" id="SM00860">
    <property type="entry name" value="SMI1_KNR4"/>
    <property type="match status" value="1"/>
</dbReference>
<dbReference type="Proteomes" id="UP001244295">
    <property type="component" value="Unassembled WGS sequence"/>
</dbReference>
<accession>A0AAW8DPI5</accession>
<proteinExistence type="predicted"/>
<dbReference type="InterPro" id="IPR018958">
    <property type="entry name" value="Knr4/Smi1-like_dom"/>
</dbReference>
<name>A0AAW8DPI5_9BURK</name>
<dbReference type="EMBL" id="JAUSRR010000001">
    <property type="protein sequence ID" value="MDP9921212.1"/>
    <property type="molecule type" value="Genomic_DNA"/>
</dbReference>
<protein>
    <recommendedName>
        <fullName evidence="1">Knr4/Smi1-like domain-containing protein</fullName>
    </recommendedName>
</protein>
<evidence type="ECO:0000313" key="2">
    <source>
        <dbReference type="EMBL" id="MDP9921212.1"/>
    </source>
</evidence>
<dbReference type="InterPro" id="IPR037883">
    <property type="entry name" value="Knr4/Smi1-like_sf"/>
</dbReference>